<proteinExistence type="predicted"/>
<protein>
    <submittedName>
        <fullName evidence="1">Uncharacterized protein</fullName>
    </submittedName>
</protein>
<reference evidence="1" key="1">
    <citation type="submission" date="2012-11" db="EMBL/GenBank/DDBJ databases">
        <title>Permanent draft genomes of Rhodopirellula europaea strain SH398 and 6C.</title>
        <authorList>
            <person name="Richter M."/>
            <person name="Richter-Heitmann T."/>
            <person name="Frank C."/>
            <person name="Harder J."/>
            <person name="Glockner F.O."/>
        </authorList>
    </citation>
    <scope>NUCLEOTIDE SEQUENCE</scope>
    <source>
        <strain evidence="1">6C</strain>
    </source>
</reference>
<reference evidence="1" key="2">
    <citation type="journal article" date="2013" name="Mar. Genomics">
        <title>Expression of sulfatases in Rhodopirellula baltica and the diversity of sulfatases in the genus Rhodopirellula.</title>
        <authorList>
            <person name="Wegner C.E."/>
            <person name="Richter-Heitmann T."/>
            <person name="Klindworth A."/>
            <person name="Klockow C."/>
            <person name="Richter M."/>
            <person name="Achstetter T."/>
            <person name="Glockner F.O."/>
            <person name="Harder J."/>
        </authorList>
    </citation>
    <scope>NUCLEOTIDE SEQUENCE [LARGE SCALE GENOMIC DNA]</scope>
    <source>
        <strain evidence="1">6C</strain>
    </source>
</reference>
<dbReference type="Proteomes" id="UP000011529">
    <property type="component" value="Unassembled WGS sequence"/>
</dbReference>
<gene>
    <name evidence="1" type="ORF">RE6C_04961</name>
</gene>
<dbReference type="EMBL" id="ANMO01000216">
    <property type="protein sequence ID" value="EMB14539.1"/>
    <property type="molecule type" value="Genomic_DNA"/>
</dbReference>
<accession>M2AX49</accession>
<organism evidence="1 2">
    <name type="scientific">Rhodopirellula europaea 6C</name>
    <dbReference type="NCBI Taxonomy" id="1263867"/>
    <lineage>
        <taxon>Bacteria</taxon>
        <taxon>Pseudomonadati</taxon>
        <taxon>Planctomycetota</taxon>
        <taxon>Planctomycetia</taxon>
        <taxon>Pirellulales</taxon>
        <taxon>Pirellulaceae</taxon>
        <taxon>Rhodopirellula</taxon>
    </lineage>
</organism>
<keyword evidence="2" id="KW-1185">Reference proteome</keyword>
<sequence>MPGEVIQRILNEVTATDWASAGGERLAWLDARNIGAGIESEHANG</sequence>
<evidence type="ECO:0000313" key="2">
    <source>
        <dbReference type="Proteomes" id="UP000011529"/>
    </source>
</evidence>
<dbReference type="AlphaFoldDB" id="M2AX49"/>
<name>M2AX49_9BACT</name>
<evidence type="ECO:0000313" key="1">
    <source>
        <dbReference type="EMBL" id="EMB14539.1"/>
    </source>
</evidence>
<dbReference type="PATRIC" id="fig|1263867.3.peg.5321"/>
<comment type="caution">
    <text evidence="1">The sequence shown here is derived from an EMBL/GenBank/DDBJ whole genome shotgun (WGS) entry which is preliminary data.</text>
</comment>